<feature type="transmembrane region" description="Helical" evidence="5">
    <location>
        <begin position="84"/>
        <end position="104"/>
    </location>
</feature>
<dbReference type="Proteomes" id="UP000215767">
    <property type="component" value="Unassembled WGS sequence"/>
</dbReference>
<feature type="transmembrane region" description="Helical" evidence="5">
    <location>
        <begin position="247"/>
        <end position="269"/>
    </location>
</feature>
<protein>
    <submittedName>
        <fullName evidence="7">MFS transporter</fullName>
    </submittedName>
</protein>
<evidence type="ECO:0000256" key="2">
    <source>
        <dbReference type="ARBA" id="ARBA00022989"/>
    </source>
</evidence>
<feature type="transmembrane region" description="Helical" evidence="5">
    <location>
        <begin position="374"/>
        <end position="394"/>
    </location>
</feature>
<name>A0A261UHR2_9BORD</name>
<proteinExistence type="predicted"/>
<evidence type="ECO:0000256" key="5">
    <source>
        <dbReference type="SAM" id="Phobius"/>
    </source>
</evidence>
<feature type="transmembrane region" description="Helical" evidence="5">
    <location>
        <begin position="281"/>
        <end position="302"/>
    </location>
</feature>
<keyword evidence="8" id="KW-1185">Reference proteome</keyword>
<dbReference type="GO" id="GO:0005886">
    <property type="term" value="C:plasma membrane"/>
    <property type="evidence" value="ECO:0007669"/>
    <property type="project" value="TreeGrafter"/>
</dbReference>
<evidence type="ECO:0000313" key="8">
    <source>
        <dbReference type="Proteomes" id="UP000215767"/>
    </source>
</evidence>
<feature type="transmembrane region" description="Helical" evidence="5">
    <location>
        <begin position="309"/>
        <end position="327"/>
    </location>
</feature>
<comment type="caution">
    <text evidence="7">The sequence shown here is derived from an EMBL/GenBank/DDBJ whole genome shotgun (WGS) entry which is preliminary data.</text>
</comment>
<dbReference type="OrthoDB" id="9797953at2"/>
<dbReference type="Gene3D" id="1.20.1250.20">
    <property type="entry name" value="MFS general substrate transporter like domains"/>
    <property type="match status" value="2"/>
</dbReference>
<dbReference type="SUPFAM" id="SSF103473">
    <property type="entry name" value="MFS general substrate transporter"/>
    <property type="match status" value="1"/>
</dbReference>
<sequence length="428" mass="44477">MTDGGEITDMRAVGARWATLAGFCASLVGIGLARFAYTPLLPAIVGAHWFAASVAAYLGAANLAGYLAGALLGRPIAARVPIAFTLRAMMLLATAAFFACAFPISFGWFFAWRFLSGLAGGALMVLAAPTVLPLVPAARRGLAGGVIFMGVGVGVAASGTLVPLLLRQSLQHTWLGLGVLSLVLTVIAWRGWPDGVEAERVAGPARDGGAQARTASAHADPHGSATVAAAPRPRQHRVPRVPALRALYAEYALNAAGWVPHMIFLVDYVARGLGQGLQVGAQYWVLFGIGATVGPVLAGALADRIGFGRALRLAFTLQAVGVAIPALGLGMAWLMASSVVVGAFVTGTVPLVLGRVHELLAHHPAHRNPAWRTATVAFALFQAVAAYALSFVFNHSGGDYALLFTIGTASMVLALLIDLVWANRRQDA</sequence>
<gene>
    <name evidence="7" type="ORF">CAL28_17515</name>
</gene>
<feature type="transmembrane region" description="Helical" evidence="5">
    <location>
        <begin position="17"/>
        <end position="37"/>
    </location>
</feature>
<keyword evidence="2 5" id="KW-1133">Transmembrane helix</keyword>
<dbReference type="RefSeq" id="WP_094842549.1">
    <property type="nucleotide sequence ID" value="NZ_NEVS01000004.1"/>
</dbReference>
<dbReference type="PANTHER" id="PTHR23537:SF1">
    <property type="entry name" value="SUGAR TRANSPORTER"/>
    <property type="match status" value="1"/>
</dbReference>
<keyword evidence="3 5" id="KW-0472">Membrane</keyword>
<dbReference type="EMBL" id="NEVS01000004">
    <property type="protein sequence ID" value="OZI61141.1"/>
    <property type="molecule type" value="Genomic_DNA"/>
</dbReference>
<dbReference type="AlphaFoldDB" id="A0A261UHR2"/>
<evidence type="ECO:0000256" key="4">
    <source>
        <dbReference type="SAM" id="MobiDB-lite"/>
    </source>
</evidence>
<evidence type="ECO:0000256" key="1">
    <source>
        <dbReference type="ARBA" id="ARBA00022692"/>
    </source>
</evidence>
<dbReference type="Pfam" id="PF06779">
    <property type="entry name" value="MFS_4"/>
    <property type="match status" value="2"/>
</dbReference>
<feature type="transmembrane region" description="Helical" evidence="5">
    <location>
        <begin position="110"/>
        <end position="135"/>
    </location>
</feature>
<dbReference type="PROSITE" id="PS50850">
    <property type="entry name" value="MFS"/>
    <property type="match status" value="1"/>
</dbReference>
<feature type="transmembrane region" description="Helical" evidence="5">
    <location>
        <begin position="172"/>
        <end position="192"/>
    </location>
</feature>
<dbReference type="GO" id="GO:0022857">
    <property type="term" value="F:transmembrane transporter activity"/>
    <property type="evidence" value="ECO:0007669"/>
    <property type="project" value="InterPro"/>
</dbReference>
<dbReference type="InterPro" id="IPR020846">
    <property type="entry name" value="MFS_dom"/>
</dbReference>
<feature type="region of interest" description="Disordered" evidence="4">
    <location>
        <begin position="207"/>
        <end position="236"/>
    </location>
</feature>
<reference evidence="8" key="1">
    <citation type="submission" date="2017-05" db="EMBL/GenBank/DDBJ databases">
        <title>Complete and WGS of Bordetella genogroups.</title>
        <authorList>
            <person name="Spilker T."/>
            <person name="Lipuma J."/>
        </authorList>
    </citation>
    <scope>NUCLEOTIDE SEQUENCE [LARGE SCALE GENOMIC DNA]</scope>
    <source>
        <strain evidence="8">AU8856</strain>
    </source>
</reference>
<feature type="domain" description="Major facilitator superfamily (MFS) profile" evidence="6">
    <location>
        <begin position="10"/>
        <end position="426"/>
    </location>
</feature>
<feature type="transmembrane region" description="Helical" evidence="5">
    <location>
        <begin position="142"/>
        <end position="166"/>
    </location>
</feature>
<dbReference type="InterPro" id="IPR036259">
    <property type="entry name" value="MFS_trans_sf"/>
</dbReference>
<feature type="transmembrane region" description="Helical" evidence="5">
    <location>
        <begin position="400"/>
        <end position="422"/>
    </location>
</feature>
<evidence type="ECO:0000256" key="3">
    <source>
        <dbReference type="ARBA" id="ARBA00023136"/>
    </source>
</evidence>
<feature type="transmembrane region" description="Helical" evidence="5">
    <location>
        <begin position="49"/>
        <end position="72"/>
    </location>
</feature>
<evidence type="ECO:0000313" key="7">
    <source>
        <dbReference type="EMBL" id="OZI61141.1"/>
    </source>
</evidence>
<organism evidence="7 8">
    <name type="scientific">Bordetella genomosp. 11</name>
    <dbReference type="NCBI Taxonomy" id="1416808"/>
    <lineage>
        <taxon>Bacteria</taxon>
        <taxon>Pseudomonadati</taxon>
        <taxon>Pseudomonadota</taxon>
        <taxon>Betaproteobacteria</taxon>
        <taxon>Burkholderiales</taxon>
        <taxon>Alcaligenaceae</taxon>
        <taxon>Bordetella</taxon>
    </lineage>
</organism>
<dbReference type="InterPro" id="IPR010645">
    <property type="entry name" value="MFS_4"/>
</dbReference>
<evidence type="ECO:0000259" key="6">
    <source>
        <dbReference type="PROSITE" id="PS50850"/>
    </source>
</evidence>
<keyword evidence="1 5" id="KW-0812">Transmembrane</keyword>
<accession>A0A261UHR2</accession>
<dbReference type="PANTHER" id="PTHR23537">
    <property type="match status" value="1"/>
</dbReference>